<dbReference type="RefSeq" id="WP_202007923.1">
    <property type="nucleotide sequence ID" value="NZ_JAERRB010000001.1"/>
</dbReference>
<feature type="compositionally biased region" description="Low complexity" evidence="1">
    <location>
        <begin position="23"/>
        <end position="37"/>
    </location>
</feature>
<organism evidence="3 4">
    <name type="scientific">Chryseolinea lacunae</name>
    <dbReference type="NCBI Taxonomy" id="2801331"/>
    <lineage>
        <taxon>Bacteria</taxon>
        <taxon>Pseudomonadati</taxon>
        <taxon>Bacteroidota</taxon>
        <taxon>Cytophagia</taxon>
        <taxon>Cytophagales</taxon>
        <taxon>Fulvivirgaceae</taxon>
        <taxon>Chryseolinea</taxon>
    </lineage>
</organism>
<proteinExistence type="predicted"/>
<evidence type="ECO:0000256" key="1">
    <source>
        <dbReference type="SAM" id="MobiDB-lite"/>
    </source>
</evidence>
<dbReference type="Proteomes" id="UP000613030">
    <property type="component" value="Unassembled WGS sequence"/>
</dbReference>
<feature type="region of interest" description="Disordered" evidence="1">
    <location>
        <begin position="23"/>
        <end position="54"/>
    </location>
</feature>
<name>A0ABS1KMX5_9BACT</name>
<evidence type="ECO:0000313" key="3">
    <source>
        <dbReference type="EMBL" id="MBL0740597.1"/>
    </source>
</evidence>
<feature type="chain" id="PRO_5046187937" description="Beta-lactamase-inhibitor-like PepSY-like domain-containing protein" evidence="2">
    <location>
        <begin position="22"/>
        <end position="119"/>
    </location>
</feature>
<dbReference type="EMBL" id="JAERRB010000001">
    <property type="protein sequence ID" value="MBL0740597.1"/>
    <property type="molecule type" value="Genomic_DNA"/>
</dbReference>
<protein>
    <recommendedName>
        <fullName evidence="5">Beta-lactamase-inhibitor-like PepSY-like domain-containing protein</fullName>
    </recommendedName>
</protein>
<dbReference type="Gene3D" id="3.10.450.360">
    <property type="match status" value="1"/>
</dbReference>
<gene>
    <name evidence="3" type="ORF">JI741_05175</name>
</gene>
<sequence length="119" mass="13417">MKRVMLFVAGLLFMTVTATFAQQDTTNTDKTTPQTSDPATIKQNDRTQPSQNYTKDMTKIKVAEVPASLKQTLQSPEYKGWENSSIYRSKANDGYVIEMLNAGQKQTFRFDADGKPIKE</sequence>
<reference evidence="3 4" key="1">
    <citation type="submission" date="2021-01" db="EMBL/GenBank/DDBJ databases">
        <title>Chryseolinea sp. Jin1 Genome sequencing and assembly.</title>
        <authorList>
            <person name="Kim I."/>
        </authorList>
    </citation>
    <scope>NUCLEOTIDE SEQUENCE [LARGE SCALE GENOMIC DNA]</scope>
    <source>
        <strain evidence="3 4">Jin1</strain>
    </source>
</reference>
<accession>A0ABS1KMX5</accession>
<comment type="caution">
    <text evidence="3">The sequence shown here is derived from an EMBL/GenBank/DDBJ whole genome shotgun (WGS) entry which is preliminary data.</text>
</comment>
<keyword evidence="2" id="KW-0732">Signal</keyword>
<evidence type="ECO:0000313" key="4">
    <source>
        <dbReference type="Proteomes" id="UP000613030"/>
    </source>
</evidence>
<feature type="signal peptide" evidence="2">
    <location>
        <begin position="1"/>
        <end position="21"/>
    </location>
</feature>
<evidence type="ECO:0000256" key="2">
    <source>
        <dbReference type="SAM" id="SignalP"/>
    </source>
</evidence>
<evidence type="ECO:0008006" key="5">
    <source>
        <dbReference type="Google" id="ProtNLM"/>
    </source>
</evidence>
<keyword evidence="4" id="KW-1185">Reference proteome</keyword>